<dbReference type="CDD" id="cd20293">
    <property type="entry name" value="cupin_HutD_N"/>
    <property type="match status" value="1"/>
</dbReference>
<keyword evidence="2" id="KW-1185">Reference proteome</keyword>
<dbReference type="AlphaFoldDB" id="A0A4V1RJB0"/>
<proteinExistence type="predicted"/>
<dbReference type="InterPro" id="IPR014710">
    <property type="entry name" value="RmlC-like_jellyroll"/>
</dbReference>
<dbReference type="EMBL" id="QYBC01000001">
    <property type="protein sequence ID" value="RYB07930.1"/>
    <property type="molecule type" value="Genomic_DNA"/>
</dbReference>
<dbReference type="Pfam" id="PF05962">
    <property type="entry name" value="HutD"/>
    <property type="match status" value="1"/>
</dbReference>
<evidence type="ECO:0000313" key="1">
    <source>
        <dbReference type="EMBL" id="RYB07930.1"/>
    </source>
</evidence>
<dbReference type="PANTHER" id="PTHR37943:SF1">
    <property type="entry name" value="PROTEIN VES"/>
    <property type="match status" value="1"/>
</dbReference>
<gene>
    <name evidence="1" type="ORF">D3272_02120</name>
</gene>
<reference evidence="1 2" key="2">
    <citation type="submission" date="2019-02" db="EMBL/GenBank/DDBJ databases">
        <title>'Lichenibacterium ramalinii' gen. nov. sp. nov., 'Lichenibacterium minor' gen. nov. sp. nov.</title>
        <authorList>
            <person name="Pankratov T."/>
        </authorList>
    </citation>
    <scope>NUCLEOTIDE SEQUENCE [LARGE SCALE GENOMIC DNA]</scope>
    <source>
        <strain evidence="1 2">RmlP001</strain>
    </source>
</reference>
<dbReference type="OrthoDB" id="9800082at2"/>
<protein>
    <submittedName>
        <fullName evidence="1">HutD family protein</fullName>
    </submittedName>
</protein>
<dbReference type="PANTHER" id="PTHR37943">
    <property type="entry name" value="PROTEIN VES"/>
    <property type="match status" value="1"/>
</dbReference>
<dbReference type="SUPFAM" id="SSF51182">
    <property type="entry name" value="RmlC-like cupins"/>
    <property type="match status" value="1"/>
</dbReference>
<accession>A0A4V1RJB0</accession>
<dbReference type="Gene3D" id="2.60.120.10">
    <property type="entry name" value="Jelly Rolls"/>
    <property type="match status" value="1"/>
</dbReference>
<dbReference type="Proteomes" id="UP000289411">
    <property type="component" value="Unassembled WGS sequence"/>
</dbReference>
<name>A0A4V1RJB0_9HYPH</name>
<reference evidence="1 2" key="1">
    <citation type="submission" date="2018-09" db="EMBL/GenBank/DDBJ databases">
        <authorList>
            <person name="Grouzdev D.S."/>
            <person name="Krutkina M.S."/>
        </authorList>
    </citation>
    <scope>NUCLEOTIDE SEQUENCE [LARGE SCALE GENOMIC DNA]</scope>
    <source>
        <strain evidence="1 2">RmlP001</strain>
    </source>
</reference>
<evidence type="ECO:0000313" key="2">
    <source>
        <dbReference type="Proteomes" id="UP000289411"/>
    </source>
</evidence>
<dbReference type="InterPro" id="IPR011051">
    <property type="entry name" value="RmlC_Cupin_sf"/>
</dbReference>
<organism evidence="1 2">
    <name type="scientific">Lichenibacterium ramalinae</name>
    <dbReference type="NCBI Taxonomy" id="2316527"/>
    <lineage>
        <taxon>Bacteria</taxon>
        <taxon>Pseudomonadati</taxon>
        <taxon>Pseudomonadota</taxon>
        <taxon>Alphaproteobacteria</taxon>
        <taxon>Hyphomicrobiales</taxon>
        <taxon>Lichenihabitantaceae</taxon>
        <taxon>Lichenibacterium</taxon>
    </lineage>
</organism>
<sequence length="178" mass="18039">MPWKNGGGETTEILAHPAGAGLDAFDWRISMARVAADGPFSAFPGIDRTLTVLDGAGLDLAIGGAAPVRLDPASGPLSFPADSPCHGRLVAGPVTDLNVMTRRGRFFHAVTRFDGTDGLPEVPAGGIVLVLCLAGRMPSGSGDAMLGPRDAVVLAPGDTWRPPAPDVVAALAVVVGPA</sequence>
<comment type="caution">
    <text evidence="1">The sequence shown here is derived from an EMBL/GenBank/DDBJ whole genome shotgun (WGS) entry which is preliminary data.</text>
</comment>
<dbReference type="InterPro" id="IPR010282">
    <property type="entry name" value="Uncharacterised_HutD/Ves"/>
</dbReference>